<dbReference type="InterPro" id="IPR051000">
    <property type="entry name" value="Homeobox_DNA-bind_prot"/>
</dbReference>
<keyword evidence="4 5" id="KW-0539">Nucleus</keyword>
<gene>
    <name evidence="9" type="ORF">BZG36_00692</name>
</gene>
<evidence type="ECO:0000256" key="2">
    <source>
        <dbReference type="ARBA" id="ARBA00023125"/>
    </source>
</evidence>
<keyword evidence="10" id="KW-1185">Reference proteome</keyword>
<evidence type="ECO:0000313" key="9">
    <source>
        <dbReference type="EMBL" id="OZJ06352.1"/>
    </source>
</evidence>
<name>A0A261Y6W3_9FUNG</name>
<comment type="caution">
    <text evidence="9">The sequence shown here is derived from an EMBL/GenBank/DDBJ whole genome shotgun (WGS) entry which is preliminary data.</text>
</comment>
<evidence type="ECO:0000256" key="3">
    <source>
        <dbReference type="ARBA" id="ARBA00023155"/>
    </source>
</evidence>
<dbReference type="CDD" id="cd00086">
    <property type="entry name" value="homeodomain"/>
    <property type="match status" value="1"/>
</dbReference>
<dbReference type="GO" id="GO:0005634">
    <property type="term" value="C:nucleus"/>
    <property type="evidence" value="ECO:0007669"/>
    <property type="project" value="UniProtKB-SubCell"/>
</dbReference>
<evidence type="ECO:0000256" key="5">
    <source>
        <dbReference type="PROSITE-ProRule" id="PRU00108"/>
    </source>
</evidence>
<dbReference type="GO" id="GO:0006357">
    <property type="term" value="P:regulation of transcription by RNA polymerase II"/>
    <property type="evidence" value="ECO:0007669"/>
    <property type="project" value="TreeGrafter"/>
</dbReference>
<evidence type="ECO:0000313" key="10">
    <source>
        <dbReference type="Proteomes" id="UP000242875"/>
    </source>
</evidence>
<feature type="compositionally biased region" description="Polar residues" evidence="7">
    <location>
        <begin position="113"/>
        <end position="132"/>
    </location>
</feature>
<feature type="compositionally biased region" description="Polar residues" evidence="7">
    <location>
        <begin position="165"/>
        <end position="188"/>
    </location>
</feature>
<feature type="DNA-binding region" description="Homeobox" evidence="5">
    <location>
        <begin position="437"/>
        <end position="496"/>
    </location>
</feature>
<feature type="compositionally biased region" description="Acidic residues" evidence="7">
    <location>
        <begin position="565"/>
        <end position="574"/>
    </location>
</feature>
<dbReference type="Pfam" id="PF00046">
    <property type="entry name" value="Homeodomain"/>
    <property type="match status" value="1"/>
</dbReference>
<dbReference type="GO" id="GO:0030154">
    <property type="term" value="P:cell differentiation"/>
    <property type="evidence" value="ECO:0007669"/>
    <property type="project" value="TreeGrafter"/>
</dbReference>
<dbReference type="EMBL" id="MVBO01000004">
    <property type="protein sequence ID" value="OZJ06352.1"/>
    <property type="molecule type" value="Genomic_DNA"/>
</dbReference>
<feature type="region of interest" description="Disordered" evidence="7">
    <location>
        <begin position="99"/>
        <end position="207"/>
    </location>
</feature>
<evidence type="ECO:0000256" key="4">
    <source>
        <dbReference type="ARBA" id="ARBA00023242"/>
    </source>
</evidence>
<protein>
    <recommendedName>
        <fullName evidence="8">Homeobox domain-containing protein</fullName>
    </recommendedName>
</protein>
<dbReference type="InterPro" id="IPR001356">
    <property type="entry name" value="HD"/>
</dbReference>
<comment type="subcellular location">
    <subcellularLocation>
        <location evidence="1 5 6">Nucleus</location>
    </subcellularLocation>
</comment>
<feature type="compositionally biased region" description="Polar residues" evidence="7">
    <location>
        <begin position="44"/>
        <end position="64"/>
    </location>
</feature>
<keyword evidence="3 5" id="KW-0371">Homeobox</keyword>
<dbReference type="SUPFAM" id="SSF46689">
    <property type="entry name" value="Homeodomain-like"/>
    <property type="match status" value="1"/>
</dbReference>
<dbReference type="PROSITE" id="PS50071">
    <property type="entry name" value="HOMEOBOX_2"/>
    <property type="match status" value="1"/>
</dbReference>
<feature type="region of interest" description="Disordered" evidence="7">
    <location>
        <begin position="409"/>
        <end position="445"/>
    </location>
</feature>
<dbReference type="AlphaFoldDB" id="A0A261Y6W3"/>
<feature type="compositionally biased region" description="Basic and acidic residues" evidence="7">
    <location>
        <begin position="501"/>
        <end position="511"/>
    </location>
</feature>
<evidence type="ECO:0000256" key="6">
    <source>
        <dbReference type="RuleBase" id="RU000682"/>
    </source>
</evidence>
<evidence type="ECO:0000259" key="8">
    <source>
        <dbReference type="PROSITE" id="PS50071"/>
    </source>
</evidence>
<organism evidence="9 10">
    <name type="scientific">Bifiguratus adelaidae</name>
    <dbReference type="NCBI Taxonomy" id="1938954"/>
    <lineage>
        <taxon>Eukaryota</taxon>
        <taxon>Fungi</taxon>
        <taxon>Fungi incertae sedis</taxon>
        <taxon>Mucoromycota</taxon>
        <taxon>Mucoromycotina</taxon>
        <taxon>Endogonomycetes</taxon>
        <taxon>Endogonales</taxon>
        <taxon>Endogonales incertae sedis</taxon>
        <taxon>Bifiguratus</taxon>
    </lineage>
</organism>
<feature type="domain" description="Homeobox" evidence="8">
    <location>
        <begin position="435"/>
        <end position="495"/>
    </location>
</feature>
<accession>A0A261Y6W3</accession>
<sequence>MIEAQDTRRPSVLAISSLLCEPNNDATTPQSPQTKTSHPERSYYFSNNQTCKDTEGSDSTSDSPRPSHFFEGDTTTITTALTTPTTSVFGDADAQDKLRQARVSTSHGRRSFDSTSQQSHYHDSMSTSSAQAYAQEMSPVKRTRASDGQVVLPSRIDRDGIFSRPPTQRTFSTSNHTTPTADLSQYHTSPAGPYTPRPHTSFHPPAGLELKTEHLPNFPSHIPLHRPQQDPFAHLRVSGESVHTLDKAPYHTFKSPIPMDKPSLHHDMSSRNDHPLPGRQMASSPILSHNFSRFQDEQRRIPPKFPAHMLRDTKEPPPMRYPAEVEEYRYARSGPSSERDQRPKAPYPPCKVDQRSISADPYPYGQHAEHYQPRTAPYQRPEQPVYAHAHALPRDMSSTLPPLPKVRYERHATTPPSTPPQSFTPHASTSTRTPPAVKPKRKRATASQLQVLNRVFAQTFFPSTELRIQLGKELGMNPRTVQIWFQNKRQSFKSSKLHGGNSEHHSDADLERPDDENAMEGNDAQHSNHPRRRTMSPKEEAMSRQRPGAPLSAILETDPNHSDNDAMETDDVSH</sequence>
<dbReference type="GO" id="GO:0000978">
    <property type="term" value="F:RNA polymerase II cis-regulatory region sequence-specific DNA binding"/>
    <property type="evidence" value="ECO:0007669"/>
    <property type="project" value="TreeGrafter"/>
</dbReference>
<dbReference type="Gene3D" id="1.10.10.60">
    <property type="entry name" value="Homeodomain-like"/>
    <property type="match status" value="1"/>
</dbReference>
<keyword evidence="2 5" id="KW-0238">DNA-binding</keyword>
<proteinExistence type="predicted"/>
<dbReference type="OrthoDB" id="6159439at2759"/>
<reference evidence="9 10" key="1">
    <citation type="journal article" date="2017" name="Mycologia">
        <title>Bifiguratus adelaidae, gen. et sp. nov., a new member of Mucoromycotina in endophytic and soil-dwelling habitats.</title>
        <authorList>
            <person name="Torres-Cruz T.J."/>
            <person name="Billingsley Tobias T.L."/>
            <person name="Almatruk M."/>
            <person name="Hesse C."/>
            <person name="Kuske C.R."/>
            <person name="Desiro A."/>
            <person name="Benucci G.M."/>
            <person name="Bonito G."/>
            <person name="Stajich J.E."/>
            <person name="Dunlap C."/>
            <person name="Arnold A.E."/>
            <person name="Porras-Alfaro A."/>
        </authorList>
    </citation>
    <scope>NUCLEOTIDE SEQUENCE [LARGE SCALE GENOMIC DNA]</scope>
    <source>
        <strain evidence="9 10">AZ0501</strain>
    </source>
</reference>
<evidence type="ECO:0000256" key="1">
    <source>
        <dbReference type="ARBA" id="ARBA00004123"/>
    </source>
</evidence>
<dbReference type="InterPro" id="IPR009057">
    <property type="entry name" value="Homeodomain-like_sf"/>
</dbReference>
<dbReference type="SMART" id="SM00389">
    <property type="entry name" value="HOX"/>
    <property type="match status" value="1"/>
</dbReference>
<feature type="region of interest" description="Disordered" evidence="7">
    <location>
        <begin position="330"/>
        <end position="357"/>
    </location>
</feature>
<evidence type="ECO:0000256" key="7">
    <source>
        <dbReference type="SAM" id="MobiDB-lite"/>
    </source>
</evidence>
<feature type="compositionally biased region" description="Polar residues" evidence="7">
    <location>
        <begin position="24"/>
        <end position="36"/>
    </location>
</feature>
<dbReference type="Proteomes" id="UP000242875">
    <property type="component" value="Unassembled WGS sequence"/>
</dbReference>
<feature type="region of interest" description="Disordered" evidence="7">
    <location>
        <begin position="494"/>
        <end position="574"/>
    </location>
</feature>
<dbReference type="PANTHER" id="PTHR24324">
    <property type="entry name" value="HOMEOBOX PROTEIN HHEX"/>
    <property type="match status" value="1"/>
</dbReference>
<dbReference type="PANTHER" id="PTHR24324:SF5">
    <property type="entry name" value="HEMATOPOIETICALLY-EXPRESSED HOMEOBOX PROTEIN HHEX"/>
    <property type="match status" value="1"/>
</dbReference>
<feature type="region of interest" description="Disordered" evidence="7">
    <location>
        <begin position="19"/>
        <end position="75"/>
    </location>
</feature>